<dbReference type="InterPro" id="IPR011701">
    <property type="entry name" value="MFS"/>
</dbReference>
<dbReference type="AlphaFoldDB" id="A0A7X4W9N9"/>
<dbReference type="Proteomes" id="UP000465712">
    <property type="component" value="Unassembled WGS sequence"/>
</dbReference>
<feature type="transmembrane region" description="Helical" evidence="6">
    <location>
        <begin position="141"/>
        <end position="161"/>
    </location>
</feature>
<dbReference type="PROSITE" id="PS50850">
    <property type="entry name" value="MFS"/>
    <property type="match status" value="1"/>
</dbReference>
<dbReference type="GO" id="GO:0022857">
    <property type="term" value="F:transmembrane transporter activity"/>
    <property type="evidence" value="ECO:0007669"/>
    <property type="project" value="InterPro"/>
</dbReference>
<feature type="transmembrane region" description="Helical" evidence="6">
    <location>
        <begin position="14"/>
        <end position="39"/>
    </location>
</feature>
<proteinExistence type="predicted"/>
<keyword evidence="2" id="KW-1003">Cell membrane</keyword>
<evidence type="ECO:0000313" key="8">
    <source>
        <dbReference type="EMBL" id="NAW64372.1"/>
    </source>
</evidence>
<feature type="transmembrane region" description="Helical" evidence="6">
    <location>
        <begin position="105"/>
        <end position="129"/>
    </location>
</feature>
<feature type="transmembrane region" description="Helical" evidence="6">
    <location>
        <begin position="82"/>
        <end position="99"/>
    </location>
</feature>
<feature type="transmembrane region" description="Helical" evidence="6">
    <location>
        <begin position="380"/>
        <end position="396"/>
    </location>
</feature>
<evidence type="ECO:0000259" key="7">
    <source>
        <dbReference type="PROSITE" id="PS50850"/>
    </source>
</evidence>
<dbReference type="PANTHER" id="PTHR43124:SF10">
    <property type="entry name" value="PURINE EFFLUX PUMP PBUE"/>
    <property type="match status" value="1"/>
</dbReference>
<feature type="transmembrane region" description="Helical" evidence="6">
    <location>
        <begin position="217"/>
        <end position="243"/>
    </location>
</feature>
<keyword evidence="5 6" id="KW-0472">Membrane</keyword>
<dbReference type="EMBL" id="WXWW01000065">
    <property type="protein sequence ID" value="NAW64372.1"/>
    <property type="molecule type" value="Genomic_DNA"/>
</dbReference>
<dbReference type="RefSeq" id="WP_161443057.1">
    <property type="nucleotide sequence ID" value="NZ_WXWW01000065.1"/>
</dbReference>
<dbReference type="InterPro" id="IPR020846">
    <property type="entry name" value="MFS_dom"/>
</dbReference>
<gene>
    <name evidence="8" type="ORF">CAG72_03985</name>
</gene>
<feature type="transmembrane region" description="Helical" evidence="6">
    <location>
        <begin position="310"/>
        <end position="331"/>
    </location>
</feature>
<feature type="transmembrane region" description="Helical" evidence="6">
    <location>
        <begin position="167"/>
        <end position="188"/>
    </location>
</feature>
<keyword evidence="4 6" id="KW-1133">Transmembrane helix</keyword>
<evidence type="ECO:0000256" key="2">
    <source>
        <dbReference type="ARBA" id="ARBA00022475"/>
    </source>
</evidence>
<evidence type="ECO:0000313" key="9">
    <source>
        <dbReference type="Proteomes" id="UP000465712"/>
    </source>
</evidence>
<feature type="transmembrane region" description="Helical" evidence="6">
    <location>
        <begin position="343"/>
        <end position="368"/>
    </location>
</feature>
<feature type="transmembrane region" description="Helical" evidence="6">
    <location>
        <begin position="287"/>
        <end position="304"/>
    </location>
</feature>
<dbReference type="InterPro" id="IPR050189">
    <property type="entry name" value="MFS_Efflux_Transporters"/>
</dbReference>
<feature type="transmembrane region" description="Helical" evidence="6">
    <location>
        <begin position="255"/>
        <end position="275"/>
    </location>
</feature>
<dbReference type="Gene3D" id="1.20.1250.20">
    <property type="entry name" value="MFS general substrate transporter like domains"/>
    <property type="match status" value="1"/>
</dbReference>
<evidence type="ECO:0000256" key="3">
    <source>
        <dbReference type="ARBA" id="ARBA00022692"/>
    </source>
</evidence>
<evidence type="ECO:0000256" key="1">
    <source>
        <dbReference type="ARBA" id="ARBA00004651"/>
    </source>
</evidence>
<dbReference type="GO" id="GO:0005886">
    <property type="term" value="C:plasma membrane"/>
    <property type="evidence" value="ECO:0007669"/>
    <property type="project" value="UniProtKB-SubCell"/>
</dbReference>
<feature type="transmembrane region" description="Helical" evidence="6">
    <location>
        <begin position="51"/>
        <end position="70"/>
    </location>
</feature>
<evidence type="ECO:0000256" key="6">
    <source>
        <dbReference type="SAM" id="Phobius"/>
    </source>
</evidence>
<evidence type="ECO:0000256" key="4">
    <source>
        <dbReference type="ARBA" id="ARBA00022989"/>
    </source>
</evidence>
<protein>
    <submittedName>
        <fullName evidence="8">MFS transporter</fullName>
    </submittedName>
</protein>
<dbReference type="SUPFAM" id="SSF103473">
    <property type="entry name" value="MFS general substrate transporter"/>
    <property type="match status" value="1"/>
</dbReference>
<dbReference type="InterPro" id="IPR036259">
    <property type="entry name" value="MFS_trans_sf"/>
</dbReference>
<sequence length="411" mass="44682">MLTSFFSSRRMSDYSLYICFMIHFLVALDALVIVPFSPIMTLEARVPASQSGYLTSVYAIAAALTCLVIKGSQDLTRERKRILFYLAGIAITTLITSKLDDFALLLLARIVTGIFGGALAVINLNYLILMSDEKKKKKNTAILISAFPLALALGVPGLIMVSSGTRWQFGFQLLGMALIFSTFLLLIVHLTSPKPLLAPGYTRDTKQNTPISPLRNYILLLFSAALIFTAILSTFVVSTQYPVMLTINLDISEKLLSLCYTVSGLGSFVLIQYYARARMSDITVGKLIGRLSLVMAIAVALGFHTKNVNLAAMAFVIFIIVSSARTLILITELISALTPQDRVIIIGLQNSLQHFAVGLGGALGSLLVTSQSDHSLDFSTMTYVALALIACTPVLWKSKSSISFDKVNHTG</sequence>
<reference evidence="8 9" key="1">
    <citation type="submission" date="2017-05" db="EMBL/GenBank/DDBJ databases">
        <title>High clonality and local adaptation shapes Vibrionaceae linages within an endangered oasis.</title>
        <authorList>
            <person name="Vazquez-Rosas-Landa M."/>
        </authorList>
    </citation>
    <scope>NUCLEOTIDE SEQUENCE [LARGE SCALE GENOMIC DNA]</scope>
    <source>
        <strain evidence="8 9">P46_P4S1P180</strain>
    </source>
</reference>
<organism evidence="8 9">
    <name type="scientific">Photobacterium halotolerans</name>
    <dbReference type="NCBI Taxonomy" id="265726"/>
    <lineage>
        <taxon>Bacteria</taxon>
        <taxon>Pseudomonadati</taxon>
        <taxon>Pseudomonadota</taxon>
        <taxon>Gammaproteobacteria</taxon>
        <taxon>Vibrionales</taxon>
        <taxon>Vibrionaceae</taxon>
        <taxon>Photobacterium</taxon>
    </lineage>
</organism>
<comment type="caution">
    <text evidence="8">The sequence shown here is derived from an EMBL/GenBank/DDBJ whole genome shotgun (WGS) entry which is preliminary data.</text>
</comment>
<comment type="subcellular location">
    <subcellularLocation>
        <location evidence="1">Cell membrane</location>
        <topology evidence="1">Multi-pass membrane protein</topology>
    </subcellularLocation>
</comment>
<evidence type="ECO:0000256" key="5">
    <source>
        <dbReference type="ARBA" id="ARBA00023136"/>
    </source>
</evidence>
<dbReference type="PANTHER" id="PTHR43124">
    <property type="entry name" value="PURINE EFFLUX PUMP PBUE"/>
    <property type="match status" value="1"/>
</dbReference>
<keyword evidence="3 6" id="KW-0812">Transmembrane</keyword>
<name>A0A7X4W9N9_9GAMM</name>
<feature type="domain" description="Major facilitator superfamily (MFS) profile" evidence="7">
    <location>
        <begin position="15"/>
        <end position="402"/>
    </location>
</feature>
<accession>A0A7X4W9N9</accession>
<dbReference type="Pfam" id="PF07690">
    <property type="entry name" value="MFS_1"/>
    <property type="match status" value="1"/>
</dbReference>